<feature type="compositionally biased region" description="Basic and acidic residues" evidence="1">
    <location>
        <begin position="130"/>
        <end position="139"/>
    </location>
</feature>
<dbReference type="EMBL" id="CP015136">
    <property type="protein sequence ID" value="AMY07661.1"/>
    <property type="molecule type" value="Genomic_DNA"/>
</dbReference>
<proteinExistence type="predicted"/>
<dbReference type="KEGG" id="abac:LuPra_00837"/>
<evidence type="ECO:0000313" key="2">
    <source>
        <dbReference type="EMBL" id="AMY07661.1"/>
    </source>
</evidence>
<dbReference type="STRING" id="1855912.LuPra_00837"/>
<accession>A0A143PGL7</accession>
<sequence>MRHLTSRVVALERANEIVEEKLSATARLERVQRVIDEELGWAVQQARREGGDRGALADVILKLAREVRQQLGLQLSISKTLVDLRVVNEFHQTVVEVIREESPDTAWFRPDQNRQSTSPSGRRHSGSYEVLRDSSTDCL</sequence>
<dbReference type="Proteomes" id="UP000076079">
    <property type="component" value="Chromosome"/>
</dbReference>
<evidence type="ECO:0000313" key="3">
    <source>
        <dbReference type="Proteomes" id="UP000076079"/>
    </source>
</evidence>
<organism evidence="2 3">
    <name type="scientific">Luteitalea pratensis</name>
    <dbReference type="NCBI Taxonomy" id="1855912"/>
    <lineage>
        <taxon>Bacteria</taxon>
        <taxon>Pseudomonadati</taxon>
        <taxon>Acidobacteriota</taxon>
        <taxon>Vicinamibacteria</taxon>
        <taxon>Vicinamibacterales</taxon>
        <taxon>Vicinamibacteraceae</taxon>
        <taxon>Luteitalea</taxon>
    </lineage>
</organism>
<reference evidence="3" key="2">
    <citation type="submission" date="2016-04" db="EMBL/GenBank/DDBJ databases">
        <title>First Complete Genome Sequence of a Subdivision 6 Acidobacterium.</title>
        <authorList>
            <person name="Huang S."/>
            <person name="Vieira S."/>
            <person name="Bunk B."/>
            <person name="Riedel T."/>
            <person name="Sproeer C."/>
            <person name="Overmann J."/>
        </authorList>
    </citation>
    <scope>NUCLEOTIDE SEQUENCE [LARGE SCALE GENOMIC DNA]</scope>
    <source>
        <strain evidence="3">DSM 100886 HEG_-6_39</strain>
    </source>
</reference>
<reference evidence="2 3" key="1">
    <citation type="journal article" date="2016" name="Genome Announc.">
        <title>First Complete Genome Sequence of a Subdivision 6 Acidobacterium Strain.</title>
        <authorList>
            <person name="Huang S."/>
            <person name="Vieira S."/>
            <person name="Bunk B."/>
            <person name="Riedel T."/>
            <person name="Sproer C."/>
            <person name="Overmann J."/>
        </authorList>
    </citation>
    <scope>NUCLEOTIDE SEQUENCE [LARGE SCALE GENOMIC DNA]</scope>
    <source>
        <strain evidence="3">DSM 100886 HEG_-6_39</strain>
    </source>
</reference>
<protein>
    <submittedName>
        <fullName evidence="2">Uncharacterized protein</fullName>
    </submittedName>
</protein>
<dbReference type="RefSeq" id="WP_110169586.1">
    <property type="nucleotide sequence ID" value="NZ_CP015136.1"/>
</dbReference>
<evidence type="ECO:0000256" key="1">
    <source>
        <dbReference type="SAM" id="MobiDB-lite"/>
    </source>
</evidence>
<feature type="region of interest" description="Disordered" evidence="1">
    <location>
        <begin position="106"/>
        <end position="139"/>
    </location>
</feature>
<dbReference type="AlphaFoldDB" id="A0A143PGL7"/>
<keyword evidence="3" id="KW-1185">Reference proteome</keyword>
<gene>
    <name evidence="2" type="ORF">LuPra_00837</name>
</gene>
<name>A0A143PGL7_LUTPR</name>